<organism evidence="3 4">
    <name type="scientific">Culter alburnus</name>
    <name type="common">Topmouth culter</name>
    <dbReference type="NCBI Taxonomy" id="194366"/>
    <lineage>
        <taxon>Eukaryota</taxon>
        <taxon>Metazoa</taxon>
        <taxon>Chordata</taxon>
        <taxon>Craniata</taxon>
        <taxon>Vertebrata</taxon>
        <taxon>Euteleostomi</taxon>
        <taxon>Actinopterygii</taxon>
        <taxon>Neopterygii</taxon>
        <taxon>Teleostei</taxon>
        <taxon>Ostariophysi</taxon>
        <taxon>Cypriniformes</taxon>
        <taxon>Xenocyprididae</taxon>
        <taxon>Xenocypridinae</taxon>
        <taxon>Culter</taxon>
    </lineage>
</organism>
<dbReference type="Pfam" id="PF16064">
    <property type="entry name" value="DUF4806"/>
    <property type="match status" value="1"/>
</dbReference>
<feature type="domain" description="DUF4806" evidence="2">
    <location>
        <begin position="236"/>
        <end position="312"/>
    </location>
</feature>
<evidence type="ECO:0000313" key="4">
    <source>
        <dbReference type="Proteomes" id="UP001479290"/>
    </source>
</evidence>
<accession>A0AAW1ZMS4</accession>
<dbReference type="EMBL" id="JAWDJR010000015">
    <property type="protein sequence ID" value="KAK9962836.1"/>
    <property type="molecule type" value="Genomic_DNA"/>
</dbReference>
<gene>
    <name evidence="3" type="ORF">ABG768_008186</name>
</gene>
<dbReference type="Proteomes" id="UP001479290">
    <property type="component" value="Unassembled WGS sequence"/>
</dbReference>
<comment type="caution">
    <text evidence="3">The sequence shown here is derived from an EMBL/GenBank/DDBJ whole genome shotgun (WGS) entry which is preliminary data.</text>
</comment>
<name>A0AAW1ZMS4_CULAL</name>
<evidence type="ECO:0000256" key="1">
    <source>
        <dbReference type="SAM" id="MobiDB-lite"/>
    </source>
</evidence>
<protein>
    <recommendedName>
        <fullName evidence="2">DUF4806 domain-containing protein</fullName>
    </recommendedName>
</protein>
<feature type="region of interest" description="Disordered" evidence="1">
    <location>
        <begin position="80"/>
        <end position="179"/>
    </location>
</feature>
<dbReference type="InterPro" id="IPR032071">
    <property type="entry name" value="DUF4806"/>
</dbReference>
<proteinExistence type="predicted"/>
<evidence type="ECO:0000259" key="2">
    <source>
        <dbReference type="Pfam" id="PF16064"/>
    </source>
</evidence>
<evidence type="ECO:0000313" key="3">
    <source>
        <dbReference type="EMBL" id="KAK9962836.1"/>
    </source>
</evidence>
<keyword evidence="4" id="KW-1185">Reference proteome</keyword>
<dbReference type="PANTHER" id="PTHR34153">
    <property type="entry name" value="SI:CH211-262H13.3-RELATED-RELATED"/>
    <property type="match status" value="1"/>
</dbReference>
<sequence length="377" mass="43721">MFYIVEFIETQEVEVVPALWVKDDICQWPSHYRKDEIGKAIRSEEEPGDMWEPYHIRILYTAASYKAARLKLPQAETLTDLQTAEEEDEDENPKKKRKRLPNIRFESDSDEEDMVKQTRTLPPAPKIKGPNFNIQSAIKRRVQNPEPHKQMTSPEPRRSLTSPESRRLETSPEPSRSMTNVKSHFGIYVCLSLFLALLHRLLTNQEIMMDQLKVILRTMQKMGEPAHGQGPLERDMLPLKDPTSLLALEKRLREEADLKNKMITALSVIGGVDIKDSVWRVMKQCFTNTLAKQLNWRGINGKTPFHKLLMKDVITGTVRNNRLTATATDQEIEFYIKKWLHLACDRDGGRREREKRRSVQETCKSVLWQKINSDSTA</sequence>
<dbReference type="PANTHER" id="PTHR34153:SF2">
    <property type="entry name" value="SI:CH211-262H13.3-RELATED"/>
    <property type="match status" value="1"/>
</dbReference>
<dbReference type="AlphaFoldDB" id="A0AAW1ZMS4"/>
<reference evidence="3 4" key="1">
    <citation type="submission" date="2024-05" db="EMBL/GenBank/DDBJ databases">
        <title>A high-quality chromosomal-level genome assembly of Topmouth culter (Culter alburnus).</title>
        <authorList>
            <person name="Zhao H."/>
        </authorList>
    </citation>
    <scope>NUCLEOTIDE SEQUENCE [LARGE SCALE GENOMIC DNA]</scope>
    <source>
        <strain evidence="3">CATC2023</strain>
        <tissue evidence="3">Muscle</tissue>
    </source>
</reference>